<dbReference type="Proteomes" id="UP000777438">
    <property type="component" value="Unassembled WGS sequence"/>
</dbReference>
<feature type="transmembrane region" description="Helical" evidence="8">
    <location>
        <begin position="336"/>
        <end position="354"/>
    </location>
</feature>
<keyword evidence="3" id="KW-1003">Cell membrane</keyword>
<dbReference type="SUPFAM" id="SSF103473">
    <property type="entry name" value="MFS general substrate transporter"/>
    <property type="match status" value="1"/>
</dbReference>
<feature type="transmembrane region" description="Helical" evidence="8">
    <location>
        <begin position="590"/>
        <end position="610"/>
    </location>
</feature>
<keyword evidence="2" id="KW-0813">Transport</keyword>
<evidence type="ECO:0000256" key="5">
    <source>
        <dbReference type="ARBA" id="ARBA00022989"/>
    </source>
</evidence>
<dbReference type="PANTHER" id="PTHR23502">
    <property type="entry name" value="MAJOR FACILITATOR SUPERFAMILY"/>
    <property type="match status" value="1"/>
</dbReference>
<feature type="transmembrane region" description="Helical" evidence="8">
    <location>
        <begin position="712"/>
        <end position="735"/>
    </location>
</feature>
<accession>A0A9P8W699</accession>
<feature type="transmembrane region" description="Helical" evidence="8">
    <location>
        <begin position="239"/>
        <end position="269"/>
    </location>
</feature>
<feature type="transmembrane region" description="Helical" evidence="8">
    <location>
        <begin position="506"/>
        <end position="530"/>
    </location>
</feature>
<name>A0A9P8W699_9HYPO</name>
<dbReference type="GO" id="GO:0022857">
    <property type="term" value="F:transmembrane transporter activity"/>
    <property type="evidence" value="ECO:0007669"/>
    <property type="project" value="TreeGrafter"/>
</dbReference>
<protein>
    <submittedName>
        <fullName evidence="9">Uncharacterized protein</fullName>
    </submittedName>
</protein>
<dbReference type="EMBL" id="JAGPYM010000008">
    <property type="protein sequence ID" value="KAH6891352.1"/>
    <property type="molecule type" value="Genomic_DNA"/>
</dbReference>
<feature type="transmembrane region" description="Helical" evidence="8">
    <location>
        <begin position="424"/>
        <end position="444"/>
    </location>
</feature>
<feature type="transmembrane region" description="Helical" evidence="8">
    <location>
        <begin position="306"/>
        <end position="324"/>
    </location>
</feature>
<feature type="region of interest" description="Disordered" evidence="7">
    <location>
        <begin position="60"/>
        <end position="89"/>
    </location>
</feature>
<keyword evidence="5 8" id="KW-1133">Transmembrane helix</keyword>
<feature type="transmembrane region" description="Helical" evidence="8">
    <location>
        <begin position="679"/>
        <end position="700"/>
    </location>
</feature>
<dbReference type="GO" id="GO:0005886">
    <property type="term" value="C:plasma membrane"/>
    <property type="evidence" value="ECO:0007669"/>
    <property type="project" value="UniProtKB-SubCell"/>
</dbReference>
<evidence type="ECO:0000313" key="9">
    <source>
        <dbReference type="EMBL" id="KAH6891352.1"/>
    </source>
</evidence>
<feature type="compositionally biased region" description="Polar residues" evidence="7">
    <location>
        <begin position="138"/>
        <end position="158"/>
    </location>
</feature>
<evidence type="ECO:0000256" key="8">
    <source>
        <dbReference type="SAM" id="Phobius"/>
    </source>
</evidence>
<organism evidence="9 10">
    <name type="scientific">Thelonectria olida</name>
    <dbReference type="NCBI Taxonomy" id="1576542"/>
    <lineage>
        <taxon>Eukaryota</taxon>
        <taxon>Fungi</taxon>
        <taxon>Dikarya</taxon>
        <taxon>Ascomycota</taxon>
        <taxon>Pezizomycotina</taxon>
        <taxon>Sordariomycetes</taxon>
        <taxon>Hypocreomycetidae</taxon>
        <taxon>Hypocreales</taxon>
        <taxon>Nectriaceae</taxon>
        <taxon>Thelonectria</taxon>
    </lineage>
</organism>
<comment type="caution">
    <text evidence="9">The sequence shown here is derived from an EMBL/GenBank/DDBJ whole genome shotgun (WGS) entry which is preliminary data.</text>
</comment>
<evidence type="ECO:0000256" key="4">
    <source>
        <dbReference type="ARBA" id="ARBA00022692"/>
    </source>
</evidence>
<feature type="region of interest" description="Disordered" evidence="7">
    <location>
        <begin position="852"/>
        <end position="917"/>
    </location>
</feature>
<feature type="transmembrane region" description="Helical" evidence="8">
    <location>
        <begin position="616"/>
        <end position="636"/>
    </location>
</feature>
<keyword evidence="10" id="KW-1185">Reference proteome</keyword>
<feature type="compositionally biased region" description="Basic residues" evidence="7">
    <location>
        <begin position="858"/>
        <end position="868"/>
    </location>
</feature>
<feature type="transmembrane region" description="Helical" evidence="8">
    <location>
        <begin position="275"/>
        <end position="294"/>
    </location>
</feature>
<evidence type="ECO:0000256" key="7">
    <source>
        <dbReference type="SAM" id="MobiDB-lite"/>
    </source>
</evidence>
<dbReference type="OrthoDB" id="10250282at2759"/>
<evidence type="ECO:0000256" key="6">
    <source>
        <dbReference type="ARBA" id="ARBA00023136"/>
    </source>
</evidence>
<keyword evidence="4 8" id="KW-0812">Transmembrane</keyword>
<evidence type="ECO:0000256" key="3">
    <source>
        <dbReference type="ARBA" id="ARBA00022475"/>
    </source>
</evidence>
<proteinExistence type="predicted"/>
<dbReference type="InterPro" id="IPR036259">
    <property type="entry name" value="MFS_trans_sf"/>
</dbReference>
<feature type="transmembrane region" description="Helical" evidence="8">
    <location>
        <begin position="542"/>
        <end position="559"/>
    </location>
</feature>
<comment type="subcellular location">
    <subcellularLocation>
        <location evidence="1">Cell membrane</location>
        <topology evidence="1">Multi-pass membrane protein</topology>
    </subcellularLocation>
</comment>
<reference evidence="9 10" key="1">
    <citation type="journal article" date="2021" name="Nat. Commun.">
        <title>Genetic determinants of endophytism in the Arabidopsis root mycobiome.</title>
        <authorList>
            <person name="Mesny F."/>
            <person name="Miyauchi S."/>
            <person name="Thiergart T."/>
            <person name="Pickel B."/>
            <person name="Atanasova L."/>
            <person name="Karlsson M."/>
            <person name="Huettel B."/>
            <person name="Barry K.W."/>
            <person name="Haridas S."/>
            <person name="Chen C."/>
            <person name="Bauer D."/>
            <person name="Andreopoulos W."/>
            <person name="Pangilinan J."/>
            <person name="LaButti K."/>
            <person name="Riley R."/>
            <person name="Lipzen A."/>
            <person name="Clum A."/>
            <person name="Drula E."/>
            <person name="Henrissat B."/>
            <person name="Kohler A."/>
            <person name="Grigoriev I.V."/>
            <person name="Martin F.M."/>
            <person name="Hacquard S."/>
        </authorList>
    </citation>
    <scope>NUCLEOTIDE SEQUENCE [LARGE SCALE GENOMIC DNA]</scope>
    <source>
        <strain evidence="9 10">MPI-CAGE-CH-0241</strain>
    </source>
</reference>
<gene>
    <name evidence="9" type="ORF">B0T10DRAFT_310067</name>
</gene>
<evidence type="ECO:0000256" key="1">
    <source>
        <dbReference type="ARBA" id="ARBA00004651"/>
    </source>
</evidence>
<dbReference type="Gene3D" id="1.20.1250.20">
    <property type="entry name" value="MFS general substrate transporter like domains"/>
    <property type="match status" value="1"/>
</dbReference>
<feature type="transmembrane region" description="Helical" evidence="8">
    <location>
        <begin position="394"/>
        <end position="418"/>
    </location>
</feature>
<evidence type="ECO:0000256" key="2">
    <source>
        <dbReference type="ARBA" id="ARBA00022448"/>
    </source>
</evidence>
<dbReference type="PANTHER" id="PTHR23502:SF186">
    <property type="entry name" value="MAJOR FACILITATOR SUPERFAMILY (MFS) PROFILE DOMAIN-CONTAINING PROTEIN"/>
    <property type="match status" value="1"/>
</dbReference>
<feature type="region of interest" description="Disordered" evidence="7">
    <location>
        <begin position="117"/>
        <end position="205"/>
    </location>
</feature>
<keyword evidence="6 8" id="KW-0472">Membrane</keyword>
<evidence type="ECO:0000313" key="10">
    <source>
        <dbReference type="Proteomes" id="UP000777438"/>
    </source>
</evidence>
<dbReference type="AlphaFoldDB" id="A0A9P8W699"/>
<sequence>MDGISFTRAVKDLQRLMNESIAPAAQVIAHPGTQNGVQFNQPSINLQSRRQNATYFDVAKSKSSYNERPSDRESAFNSPKDGPDRLFAPVRPTYTHAATYADTTKRPRLSEIVETYSAHSDGLRTRTHHPQLRRPSQAMEQMMSQVPDQKLSNFSSFTGDKGLQKRPVAPQGTHSGRSTPGEETVPEQNNAGRKMHSERGISLRRRSHVSLRNVQGFSLPKSHKRQPIARDWSPARKKFVAAVACLSTALIGMLLGIYTGLVPSIQYYIVDQSHFAVHGNTGCFLGLALPTFFLWPLPLLHGRKPYIMGSLTLAMPLMFPQAIAVNAPRLTHTASWRAMLIASRTLMGGSLGFASMNFHSILTDLFGSSLMSECPHQEVVDQFDARRHGGGMGVWLGIWTWCWVGSLGIGFLIGAGIIDKHPPIWGFYISIMLIAVVLLLNVACPEARRSAYRRSVAEVRTGTNISRRLARGEIMMHRVKTGPKWWGEEVYHGVLLSMEMLRQPGFAVLALYVAWIYAQVVLTIILLGSLASRFYHLRSPYVGLHVAAITLGAFLAIPFQKANLFSRSRNSQLNLNRLTLDQKVGWSSHLVRRAIFTITLPLAASSYAAVSSGPPLSIAAPTVFALCIGFLSCLAISECSGLIMETFDTSDLSPGMVGRQRDEAGQSQKKTNYSSFPRATSGFAIIHALAFILAACATAAGGHMTRNLGQRVASGVVAAILFGLTMLLLLILVRFKHVPIIPRSKSAEMDRLTQIRRKSTQRRASMPYDLRALIEEDLAWRPAMIGNPIGKTRRMNVLELGRMTRWEDIRRKNKLIDEGAHLKCATLDQGLDALDAALEDHMEELRRSQGLFTMGSGKGKHGDRHHRSDRSSDKTPDVELEFLDFGTPGGHSQHRQFAGRREGIRGQTLTEEMKMSR</sequence>